<keyword evidence="3" id="KW-1185">Reference proteome</keyword>
<sequence>MRRMAVLVLRIPVRHRRPAAAAALLATVLAAAGAADAAEKLIASVPGTDFTVGGTAVVQAVPFAVAGPVSGVGFTARWSAAVADEENGLAPWSLDLAATITAPDGSSTLTWPRFGGDRTYADYPLQDFIGGFADVGGSGTFQWRFTSVGPPWVAALSDVEYHLTTRVDDVTATYTGSVAAGPTWSRPYYIAGVSGLGPMVYQAMPFQVAVSGGYAFTSVVASGNHFLALYQGGFDPAQPLVNLLDYEAGNGSSPNGPPAGTARISALLFEGRSYYLVASQWSAGTPGQSYTTTVVGPGALVVEGLDRLFADGFETP</sequence>
<evidence type="ECO:0000313" key="2">
    <source>
        <dbReference type="EMBL" id="ANB16286.1"/>
    </source>
</evidence>
<organism evidence="2 3">
    <name type="scientific">Dokdonella koreensis DS-123</name>
    <dbReference type="NCBI Taxonomy" id="1300342"/>
    <lineage>
        <taxon>Bacteria</taxon>
        <taxon>Pseudomonadati</taxon>
        <taxon>Pseudomonadota</taxon>
        <taxon>Gammaproteobacteria</taxon>
        <taxon>Lysobacterales</taxon>
        <taxon>Rhodanobacteraceae</taxon>
        <taxon>Dokdonella</taxon>
    </lineage>
</organism>
<feature type="signal peptide" evidence="1">
    <location>
        <begin position="1"/>
        <end position="37"/>
    </location>
</feature>
<gene>
    <name evidence="2" type="ORF">I596_247</name>
</gene>
<accession>A0A167G959</accession>
<reference evidence="2 3" key="1">
    <citation type="submission" date="2016-04" db="EMBL/GenBank/DDBJ databases">
        <title>Complete genome sequence of Dokdonella koreensis DS-123T.</title>
        <authorList>
            <person name="Kim J.F."/>
            <person name="Lee H."/>
            <person name="Kwak M.-J."/>
        </authorList>
    </citation>
    <scope>NUCLEOTIDE SEQUENCE [LARGE SCALE GENOMIC DNA]</scope>
    <source>
        <strain evidence="2 3">DS-123</strain>
    </source>
</reference>
<dbReference type="STRING" id="1300342.I596_247"/>
<evidence type="ECO:0000313" key="3">
    <source>
        <dbReference type="Proteomes" id="UP000076830"/>
    </source>
</evidence>
<dbReference type="KEGG" id="dko:I596_247"/>
<feature type="chain" id="PRO_5007886712" evidence="1">
    <location>
        <begin position="38"/>
        <end position="316"/>
    </location>
</feature>
<evidence type="ECO:0000256" key="1">
    <source>
        <dbReference type="SAM" id="SignalP"/>
    </source>
</evidence>
<keyword evidence="1" id="KW-0732">Signal</keyword>
<dbReference type="AlphaFoldDB" id="A0A167G959"/>
<dbReference type="EMBL" id="CP015249">
    <property type="protein sequence ID" value="ANB16286.1"/>
    <property type="molecule type" value="Genomic_DNA"/>
</dbReference>
<proteinExistence type="predicted"/>
<protein>
    <submittedName>
        <fullName evidence="2">Uncharacterized protein</fullName>
    </submittedName>
</protein>
<dbReference type="Proteomes" id="UP000076830">
    <property type="component" value="Chromosome"/>
</dbReference>
<name>A0A167G959_9GAMM</name>